<dbReference type="EMBL" id="CP012542">
    <property type="protein sequence ID" value="QCD44488.1"/>
    <property type="molecule type" value="Genomic_DNA"/>
</dbReference>
<evidence type="ECO:0000256" key="2">
    <source>
        <dbReference type="ARBA" id="ARBA00022475"/>
    </source>
</evidence>
<keyword evidence="4 11" id="KW-0812">Transmembrane</keyword>
<feature type="transmembrane region" description="Helical" evidence="11">
    <location>
        <begin position="265"/>
        <end position="286"/>
    </location>
</feature>
<dbReference type="InterPro" id="IPR005467">
    <property type="entry name" value="His_kinase_dom"/>
</dbReference>
<dbReference type="SUPFAM" id="SSF55874">
    <property type="entry name" value="ATPase domain of HSP90 chaperone/DNA topoisomerase II/histidine kinase"/>
    <property type="match status" value="1"/>
</dbReference>
<proteinExistence type="predicted"/>
<dbReference type="AlphaFoldDB" id="A0A6G5QFN7"/>
<evidence type="ECO:0000313" key="13">
    <source>
        <dbReference type="EMBL" id="QCD44488.1"/>
    </source>
</evidence>
<keyword evidence="8 11" id="KW-1133">Transmembrane helix</keyword>
<dbReference type="PROSITE" id="PS50109">
    <property type="entry name" value="HIS_KIN"/>
    <property type="match status" value="1"/>
</dbReference>
<keyword evidence="2" id="KW-1003">Cell membrane</keyword>
<dbReference type="Gene3D" id="1.10.287.130">
    <property type="match status" value="1"/>
</dbReference>
<dbReference type="PANTHER" id="PTHR43065">
    <property type="entry name" value="SENSOR HISTIDINE KINASE"/>
    <property type="match status" value="1"/>
</dbReference>
<dbReference type="Gene3D" id="3.30.450.20">
    <property type="entry name" value="PAS domain"/>
    <property type="match status" value="2"/>
</dbReference>
<dbReference type="InterPro" id="IPR036890">
    <property type="entry name" value="HATPase_C_sf"/>
</dbReference>
<evidence type="ECO:0000259" key="12">
    <source>
        <dbReference type="PROSITE" id="PS50109"/>
    </source>
</evidence>
<evidence type="ECO:0000256" key="5">
    <source>
        <dbReference type="ARBA" id="ARBA00022741"/>
    </source>
</evidence>
<dbReference type="InterPro" id="IPR003594">
    <property type="entry name" value="HATPase_dom"/>
</dbReference>
<evidence type="ECO:0000256" key="4">
    <source>
        <dbReference type="ARBA" id="ARBA00022692"/>
    </source>
</evidence>
<dbReference type="GO" id="GO:0005524">
    <property type="term" value="F:ATP binding"/>
    <property type="evidence" value="ECO:0007669"/>
    <property type="project" value="UniProtKB-KW"/>
</dbReference>
<protein>
    <submittedName>
        <fullName evidence="13">Cache sensor-containing two-component system histidine kinase</fullName>
    </submittedName>
</protein>
<evidence type="ECO:0000256" key="11">
    <source>
        <dbReference type="SAM" id="Phobius"/>
    </source>
</evidence>
<keyword evidence="5" id="KW-0547">Nucleotide-binding</keyword>
<keyword evidence="14" id="KW-1185">Reference proteome</keyword>
<dbReference type="CDD" id="cd12913">
    <property type="entry name" value="PDC1_MCP_like"/>
    <property type="match status" value="1"/>
</dbReference>
<organism evidence="13 14">
    <name type="scientific">Campylobacter mucosalis CCUG 21559</name>
    <dbReference type="NCBI Taxonomy" id="1032067"/>
    <lineage>
        <taxon>Bacteria</taxon>
        <taxon>Pseudomonadati</taxon>
        <taxon>Campylobacterota</taxon>
        <taxon>Epsilonproteobacteria</taxon>
        <taxon>Campylobacterales</taxon>
        <taxon>Campylobacteraceae</taxon>
        <taxon>Campylobacter</taxon>
    </lineage>
</organism>
<gene>
    <name evidence="13" type="ORF">CMUC_0691</name>
</gene>
<evidence type="ECO:0000256" key="7">
    <source>
        <dbReference type="ARBA" id="ARBA00022840"/>
    </source>
</evidence>
<name>A0A6G5QFN7_9BACT</name>
<comment type="subcellular location">
    <subcellularLocation>
        <location evidence="1">Cell membrane</location>
        <topology evidence="1">Multi-pass membrane protein</topology>
    </subcellularLocation>
</comment>
<evidence type="ECO:0000256" key="6">
    <source>
        <dbReference type="ARBA" id="ARBA00022777"/>
    </source>
</evidence>
<dbReference type="Proteomes" id="UP000503264">
    <property type="component" value="Chromosome"/>
</dbReference>
<feature type="domain" description="Histidine kinase" evidence="12">
    <location>
        <begin position="323"/>
        <end position="536"/>
    </location>
</feature>
<keyword evidence="6 13" id="KW-0418">Kinase</keyword>
<keyword evidence="7" id="KW-0067">ATP-binding</keyword>
<dbReference type="InterPro" id="IPR033479">
    <property type="entry name" value="dCache_1"/>
</dbReference>
<dbReference type="SMART" id="SM00387">
    <property type="entry name" value="HATPase_c"/>
    <property type="match status" value="1"/>
</dbReference>
<evidence type="ECO:0000256" key="1">
    <source>
        <dbReference type="ARBA" id="ARBA00004651"/>
    </source>
</evidence>
<dbReference type="Pfam" id="PF02518">
    <property type="entry name" value="HATPase_c"/>
    <property type="match status" value="1"/>
</dbReference>
<evidence type="ECO:0000256" key="10">
    <source>
        <dbReference type="ARBA" id="ARBA00023136"/>
    </source>
</evidence>
<dbReference type="InterPro" id="IPR036097">
    <property type="entry name" value="HisK_dim/P_sf"/>
</dbReference>
<dbReference type="GO" id="GO:0005886">
    <property type="term" value="C:plasma membrane"/>
    <property type="evidence" value="ECO:0007669"/>
    <property type="project" value="UniProtKB-SubCell"/>
</dbReference>
<evidence type="ECO:0000256" key="8">
    <source>
        <dbReference type="ARBA" id="ARBA00022989"/>
    </source>
</evidence>
<accession>A0A6G5QFN7</accession>
<keyword evidence="10 11" id="KW-0472">Membrane</keyword>
<dbReference type="PANTHER" id="PTHR43065:SF46">
    <property type="entry name" value="C4-DICARBOXYLATE TRANSPORT SENSOR PROTEIN DCTB"/>
    <property type="match status" value="1"/>
</dbReference>
<dbReference type="RefSeq" id="WP_171993610.1">
    <property type="nucleotide sequence ID" value="NZ_CP012542.1"/>
</dbReference>
<reference evidence="13 14" key="1">
    <citation type="submission" date="2016-07" db="EMBL/GenBank/DDBJ databases">
        <title>Comparative genomics of the Campylobacter concisus group.</title>
        <authorList>
            <person name="Miller W.G."/>
            <person name="Yee E."/>
            <person name="Chapman M.H."/>
            <person name="Huynh S."/>
            <person name="Bono J.L."/>
            <person name="On S.L.W."/>
            <person name="StLeger J."/>
            <person name="Foster G."/>
            <person name="Parker C.T."/>
        </authorList>
    </citation>
    <scope>NUCLEOTIDE SEQUENCE [LARGE SCALE GENOMIC DNA]</scope>
    <source>
        <strain evidence="13 14">CCUG 21559</strain>
    </source>
</reference>
<evidence type="ECO:0000256" key="3">
    <source>
        <dbReference type="ARBA" id="ARBA00022679"/>
    </source>
</evidence>
<keyword evidence="9" id="KW-0902">Two-component regulatory system</keyword>
<keyword evidence="3" id="KW-0808">Transferase</keyword>
<dbReference type="SUPFAM" id="SSF47384">
    <property type="entry name" value="Homodimeric domain of signal transducing histidine kinase"/>
    <property type="match status" value="1"/>
</dbReference>
<dbReference type="Pfam" id="PF02743">
    <property type="entry name" value="dCache_1"/>
    <property type="match status" value="1"/>
</dbReference>
<dbReference type="SUPFAM" id="SSF103190">
    <property type="entry name" value="Sensory domain-like"/>
    <property type="match status" value="1"/>
</dbReference>
<dbReference type="GO" id="GO:0000155">
    <property type="term" value="F:phosphorelay sensor kinase activity"/>
    <property type="evidence" value="ECO:0007669"/>
    <property type="project" value="InterPro"/>
</dbReference>
<dbReference type="InterPro" id="IPR029151">
    <property type="entry name" value="Sensor-like_sf"/>
</dbReference>
<evidence type="ECO:0000256" key="9">
    <source>
        <dbReference type="ARBA" id="ARBA00023012"/>
    </source>
</evidence>
<sequence>MVENLHNNKLFVIFSIIFLSLMASNYALNRSFVKEILINEQLSILKNSSERVERWIENKKRSLQAINVLAAKFNPQIDAVTIKNILTQSLTIANFSSVYAGYENGETISSREFNRPINYDPRLRPWYINTLKNKDIYVTKPYMDVGLKVPVISICEQIKHDNKTRGVICGILSFSDVKNEILNLQLENGGYIFLIDESQNILLHPNESFEGNVLEPKIANLSTQKALHYDTTWHITTTIPLSNSKLILVATILKKDIYNKINEQFLRNFAIYAISAFLFIFLGYFYNKNIQSQSQLLKKTKQEYEILLFSQTKMAELGQMIAAISHQWIQPLNSLGIFLGNLVQFKKLGRLSDEIFYDNIDRSLKNIDYLTNTMNTFKNFYKFEEKPQKFSIKTAIDETIFILFSQHSRINIKVLAKKDTNFNCNNYINEFKQIIACLIQNSKQALIEYSDVSNPKIIVSIKECKQYFQIRIIDNADGIKSGFEDKIFRPFLSTKNSSGLGLYVSKLIAQKKCGGDLELVKSAKPTIFSLTILKDINA</sequence>
<dbReference type="Gene3D" id="3.30.565.10">
    <property type="entry name" value="Histidine kinase-like ATPase, C-terminal domain"/>
    <property type="match status" value="1"/>
</dbReference>
<evidence type="ECO:0000313" key="14">
    <source>
        <dbReference type="Proteomes" id="UP000503264"/>
    </source>
</evidence>